<dbReference type="Gene3D" id="1.10.240.10">
    <property type="entry name" value="Tyrosyl-Transfer RNA Synthetase"/>
    <property type="match status" value="1"/>
</dbReference>
<evidence type="ECO:0000256" key="6">
    <source>
        <dbReference type="SAM" id="MobiDB-lite"/>
    </source>
</evidence>
<reference evidence="7 8" key="1">
    <citation type="journal article" date="2022" name="Nat. Plants">
        <title>Genomes of leafy and leafless Platanthera orchids illuminate the evolution of mycoheterotrophy.</title>
        <authorList>
            <person name="Li M.H."/>
            <person name="Liu K.W."/>
            <person name="Li Z."/>
            <person name="Lu H.C."/>
            <person name="Ye Q.L."/>
            <person name="Zhang D."/>
            <person name="Wang J.Y."/>
            <person name="Li Y.F."/>
            <person name="Zhong Z.M."/>
            <person name="Liu X."/>
            <person name="Yu X."/>
            <person name="Liu D.K."/>
            <person name="Tu X.D."/>
            <person name="Liu B."/>
            <person name="Hao Y."/>
            <person name="Liao X.Y."/>
            <person name="Jiang Y.T."/>
            <person name="Sun W.H."/>
            <person name="Chen J."/>
            <person name="Chen Y.Q."/>
            <person name="Ai Y."/>
            <person name="Zhai J.W."/>
            <person name="Wu S.S."/>
            <person name="Zhou Z."/>
            <person name="Hsiao Y.Y."/>
            <person name="Wu W.L."/>
            <person name="Chen Y.Y."/>
            <person name="Lin Y.F."/>
            <person name="Hsu J.L."/>
            <person name="Li C.Y."/>
            <person name="Wang Z.W."/>
            <person name="Zhao X."/>
            <person name="Zhong W.Y."/>
            <person name="Ma X.K."/>
            <person name="Ma L."/>
            <person name="Huang J."/>
            <person name="Chen G.Z."/>
            <person name="Huang M.Z."/>
            <person name="Huang L."/>
            <person name="Peng D.H."/>
            <person name="Luo Y.B."/>
            <person name="Zou S.Q."/>
            <person name="Chen S.P."/>
            <person name="Lan S."/>
            <person name="Tsai W.C."/>
            <person name="Van de Peer Y."/>
            <person name="Liu Z.J."/>
        </authorList>
    </citation>
    <scope>NUCLEOTIDE SEQUENCE [LARGE SCALE GENOMIC DNA]</scope>
    <source>
        <strain evidence="7">Lor288</strain>
    </source>
</reference>
<comment type="caution">
    <text evidence="7">The sequence shown here is derived from an EMBL/GenBank/DDBJ whole genome shotgun (WGS) entry which is preliminary data.</text>
</comment>
<feature type="region of interest" description="Disordered" evidence="6">
    <location>
        <begin position="1"/>
        <end position="23"/>
    </location>
</feature>
<dbReference type="EMBL" id="JBBWWR010000013">
    <property type="protein sequence ID" value="KAK8955913.1"/>
    <property type="molecule type" value="Genomic_DNA"/>
</dbReference>
<dbReference type="InterPro" id="IPR002305">
    <property type="entry name" value="aa-tRNA-synth_Ic"/>
</dbReference>
<keyword evidence="5" id="KW-0030">Aminoacyl-tRNA synthetase</keyword>
<evidence type="ECO:0000256" key="5">
    <source>
        <dbReference type="ARBA" id="ARBA00023146"/>
    </source>
</evidence>
<evidence type="ECO:0000256" key="3">
    <source>
        <dbReference type="ARBA" id="ARBA00022840"/>
    </source>
</evidence>
<proteinExistence type="predicted"/>
<organism evidence="7 8">
    <name type="scientific">Platanthera guangdongensis</name>
    <dbReference type="NCBI Taxonomy" id="2320717"/>
    <lineage>
        <taxon>Eukaryota</taxon>
        <taxon>Viridiplantae</taxon>
        <taxon>Streptophyta</taxon>
        <taxon>Embryophyta</taxon>
        <taxon>Tracheophyta</taxon>
        <taxon>Spermatophyta</taxon>
        <taxon>Magnoliopsida</taxon>
        <taxon>Liliopsida</taxon>
        <taxon>Asparagales</taxon>
        <taxon>Orchidaceae</taxon>
        <taxon>Orchidoideae</taxon>
        <taxon>Orchideae</taxon>
        <taxon>Orchidinae</taxon>
        <taxon>Platanthera</taxon>
    </lineage>
</organism>
<keyword evidence="3" id="KW-0067">ATP-binding</keyword>
<keyword evidence="8" id="KW-1185">Reference proteome</keyword>
<evidence type="ECO:0000256" key="4">
    <source>
        <dbReference type="ARBA" id="ARBA00022917"/>
    </source>
</evidence>
<evidence type="ECO:0000313" key="8">
    <source>
        <dbReference type="Proteomes" id="UP001412067"/>
    </source>
</evidence>
<keyword evidence="2" id="KW-0547">Nucleotide-binding</keyword>
<accession>A0ABR2M0C1</accession>
<dbReference type="SUPFAM" id="SSF52374">
    <property type="entry name" value="Nucleotidylyl transferase"/>
    <property type="match status" value="1"/>
</dbReference>
<evidence type="ECO:0000256" key="1">
    <source>
        <dbReference type="ARBA" id="ARBA00022598"/>
    </source>
</evidence>
<name>A0ABR2M0C1_9ASPA</name>
<dbReference type="InterPro" id="IPR050203">
    <property type="entry name" value="Trp-tRNA_synthetase"/>
</dbReference>
<dbReference type="Proteomes" id="UP001412067">
    <property type="component" value="Unassembled WGS sequence"/>
</dbReference>
<protein>
    <submittedName>
        <fullName evidence="7">Uncharacterized protein</fullName>
    </submittedName>
</protein>
<dbReference type="Pfam" id="PF00579">
    <property type="entry name" value="tRNA-synt_1b"/>
    <property type="match status" value="1"/>
</dbReference>
<keyword evidence="4" id="KW-0648">Protein biosynthesis</keyword>
<gene>
    <name evidence="7" type="ORF">KSP40_PGU002241</name>
</gene>
<dbReference type="PANTHER" id="PTHR43766">
    <property type="entry name" value="TRYPTOPHAN--TRNA LIGASE, MITOCHONDRIAL"/>
    <property type="match status" value="1"/>
</dbReference>
<keyword evidence="1" id="KW-0436">Ligase</keyword>
<evidence type="ECO:0000313" key="7">
    <source>
        <dbReference type="EMBL" id="KAK8955913.1"/>
    </source>
</evidence>
<evidence type="ECO:0000256" key="2">
    <source>
        <dbReference type="ARBA" id="ARBA00022741"/>
    </source>
</evidence>
<sequence length="79" mass="9020">MSLKDGGNKMSKYDPSDSSRINLNDSGEQIYQKIKKAKSDHLTNISYDRAARPKVNNLVDIYASLAGKHIDHIFLEYQY</sequence>
<dbReference type="PANTHER" id="PTHR43766:SF1">
    <property type="entry name" value="TRYPTOPHAN--TRNA LIGASE, MITOCHONDRIAL"/>
    <property type="match status" value="1"/>
</dbReference>